<keyword evidence="2" id="KW-0805">Transcription regulation</keyword>
<gene>
    <name evidence="7" type="ORF">JOC58_003947</name>
</gene>
<feature type="domain" description="HTH lacI-type" evidence="5">
    <location>
        <begin position="3"/>
        <end position="57"/>
    </location>
</feature>
<dbReference type="PRINTS" id="PR00036">
    <property type="entry name" value="HTHLACI"/>
</dbReference>
<sequence length="328" mass="36792">MAATLDEVAQRAGVSKTTVSRVINNRGYISTKTRNRVQAAIDELNYHPNSVARSLLGKSTQLIGIIFPNTSNVFYAEMIEHIETRLFKRGYKTILCNSFNDPQKEVEYLKMLQGNQVDGIITGSLNENIAEYRKLTLPIVSFDRYLGNRIPTVSSDNFEGGQLAAAALIRGKVKRVLLISTSLSEMSPTDDRINAFAEKMEQQKITYKQINIPFQTSPTMKKMFIRDEIREFQPDGVMATDDATAMLVRYQLELLGKRVPQDVQVIGYDGTRFMQEAFPELSTIVQPIPDIAELLIELLIERIEDPEKELGKQYTLPVALYGGGTAGS</sequence>
<accession>A0ABU1J3E5</accession>
<keyword evidence="8" id="KW-1185">Reference proteome</keyword>
<keyword evidence="3" id="KW-0238">DNA-binding</keyword>
<dbReference type="Gene3D" id="3.40.50.2300">
    <property type="match status" value="2"/>
</dbReference>
<evidence type="ECO:0000259" key="6">
    <source>
        <dbReference type="PROSITE" id="PS50943"/>
    </source>
</evidence>
<dbReference type="Proteomes" id="UP001185028">
    <property type="component" value="Unassembled WGS sequence"/>
</dbReference>
<reference evidence="7 8" key="1">
    <citation type="submission" date="2023-07" db="EMBL/GenBank/DDBJ databases">
        <title>Genomic Encyclopedia of Type Strains, Phase IV (KMG-IV): sequencing the most valuable type-strain genomes for metagenomic binning, comparative biology and taxonomic classification.</title>
        <authorList>
            <person name="Goeker M."/>
        </authorList>
    </citation>
    <scope>NUCLEOTIDE SEQUENCE [LARGE SCALE GENOMIC DNA]</scope>
    <source>
        <strain evidence="7 8">DSM 22170</strain>
    </source>
</reference>
<evidence type="ECO:0000256" key="2">
    <source>
        <dbReference type="ARBA" id="ARBA00023015"/>
    </source>
</evidence>
<dbReference type="PANTHER" id="PTHR30146">
    <property type="entry name" value="LACI-RELATED TRANSCRIPTIONAL REPRESSOR"/>
    <property type="match status" value="1"/>
</dbReference>
<dbReference type="CDD" id="cd01392">
    <property type="entry name" value="HTH_LacI"/>
    <property type="match status" value="1"/>
</dbReference>
<comment type="caution">
    <text evidence="7">The sequence shown here is derived from an EMBL/GenBank/DDBJ whole genome shotgun (WGS) entry which is preliminary data.</text>
</comment>
<dbReference type="InterPro" id="IPR046335">
    <property type="entry name" value="LacI/GalR-like_sensor"/>
</dbReference>
<dbReference type="EMBL" id="JAVDQH010000021">
    <property type="protein sequence ID" value="MDR6246028.1"/>
    <property type="molecule type" value="Genomic_DNA"/>
</dbReference>
<dbReference type="Pfam" id="PF00356">
    <property type="entry name" value="LacI"/>
    <property type="match status" value="1"/>
</dbReference>
<dbReference type="RefSeq" id="WP_188775658.1">
    <property type="nucleotide sequence ID" value="NZ_BMMB01000005.1"/>
</dbReference>
<dbReference type="InterPro" id="IPR028082">
    <property type="entry name" value="Peripla_BP_I"/>
</dbReference>
<dbReference type="SUPFAM" id="SSF47413">
    <property type="entry name" value="lambda repressor-like DNA-binding domains"/>
    <property type="match status" value="1"/>
</dbReference>
<evidence type="ECO:0000256" key="3">
    <source>
        <dbReference type="ARBA" id="ARBA00023125"/>
    </source>
</evidence>
<dbReference type="InterPro" id="IPR000843">
    <property type="entry name" value="HTH_LacI"/>
</dbReference>
<dbReference type="InterPro" id="IPR010982">
    <property type="entry name" value="Lambda_DNA-bd_dom_sf"/>
</dbReference>
<evidence type="ECO:0000313" key="7">
    <source>
        <dbReference type="EMBL" id="MDR6246028.1"/>
    </source>
</evidence>
<name>A0ABU1J3E5_9BACL</name>
<dbReference type="SMART" id="SM00354">
    <property type="entry name" value="HTH_LACI"/>
    <property type="match status" value="1"/>
</dbReference>
<dbReference type="Pfam" id="PF13377">
    <property type="entry name" value="Peripla_BP_3"/>
    <property type="match status" value="1"/>
</dbReference>
<dbReference type="PROSITE" id="PS50932">
    <property type="entry name" value="HTH_LACI_2"/>
    <property type="match status" value="1"/>
</dbReference>
<dbReference type="PROSITE" id="PS00356">
    <property type="entry name" value="HTH_LACI_1"/>
    <property type="match status" value="1"/>
</dbReference>
<dbReference type="PROSITE" id="PS50943">
    <property type="entry name" value="HTH_CROC1"/>
    <property type="match status" value="1"/>
</dbReference>
<organism evidence="7 8">
    <name type="scientific">Paenibacillus hunanensis</name>
    <dbReference type="NCBI Taxonomy" id="539262"/>
    <lineage>
        <taxon>Bacteria</taxon>
        <taxon>Bacillati</taxon>
        <taxon>Bacillota</taxon>
        <taxon>Bacilli</taxon>
        <taxon>Bacillales</taxon>
        <taxon>Paenibacillaceae</taxon>
        <taxon>Paenibacillus</taxon>
    </lineage>
</organism>
<keyword evidence="4" id="KW-0804">Transcription</keyword>
<evidence type="ECO:0000313" key="8">
    <source>
        <dbReference type="Proteomes" id="UP001185028"/>
    </source>
</evidence>
<dbReference type="SUPFAM" id="SSF53822">
    <property type="entry name" value="Periplasmic binding protein-like I"/>
    <property type="match status" value="1"/>
</dbReference>
<dbReference type="Gene3D" id="1.10.260.40">
    <property type="entry name" value="lambda repressor-like DNA-binding domains"/>
    <property type="match status" value="1"/>
</dbReference>
<evidence type="ECO:0000256" key="4">
    <source>
        <dbReference type="ARBA" id="ARBA00023163"/>
    </source>
</evidence>
<protein>
    <submittedName>
        <fullName evidence="7">LacI family sucrose operon transcriptional repressor</fullName>
    </submittedName>
</protein>
<evidence type="ECO:0000259" key="5">
    <source>
        <dbReference type="PROSITE" id="PS50932"/>
    </source>
</evidence>
<evidence type="ECO:0000256" key="1">
    <source>
        <dbReference type="ARBA" id="ARBA00022491"/>
    </source>
</evidence>
<dbReference type="CDD" id="cd06291">
    <property type="entry name" value="PBP1_Qymf-like"/>
    <property type="match status" value="1"/>
</dbReference>
<dbReference type="InterPro" id="IPR001387">
    <property type="entry name" value="Cro/C1-type_HTH"/>
</dbReference>
<keyword evidence="1" id="KW-0678">Repressor</keyword>
<dbReference type="PANTHER" id="PTHR30146:SF95">
    <property type="entry name" value="RIBOSE OPERON REPRESSOR"/>
    <property type="match status" value="1"/>
</dbReference>
<proteinExistence type="predicted"/>
<feature type="domain" description="HTH cro/C1-type" evidence="6">
    <location>
        <begin position="4"/>
        <end position="33"/>
    </location>
</feature>